<evidence type="ECO:0000256" key="1">
    <source>
        <dbReference type="SAM" id="Phobius"/>
    </source>
</evidence>
<dbReference type="GO" id="GO:0016020">
    <property type="term" value="C:membrane"/>
    <property type="evidence" value="ECO:0007669"/>
    <property type="project" value="InterPro"/>
</dbReference>
<feature type="transmembrane region" description="Helical" evidence="1">
    <location>
        <begin position="76"/>
        <end position="95"/>
    </location>
</feature>
<keyword evidence="1" id="KW-0812">Transmembrane</keyword>
<protein>
    <submittedName>
        <fullName evidence="3">Histidine kinase</fullName>
    </submittedName>
</protein>
<dbReference type="GO" id="GO:0000155">
    <property type="term" value="F:phosphorelay sensor kinase activity"/>
    <property type="evidence" value="ECO:0007669"/>
    <property type="project" value="InterPro"/>
</dbReference>
<keyword evidence="3" id="KW-0808">Transferase</keyword>
<dbReference type="Proteomes" id="UP001224325">
    <property type="component" value="Chromosome"/>
</dbReference>
<dbReference type="AlphaFoldDB" id="A0AAU7EEI6"/>
<dbReference type="InterPro" id="IPR010559">
    <property type="entry name" value="Sig_transdc_His_kin_internal"/>
</dbReference>
<feature type="domain" description="Signal transduction histidine kinase internal region" evidence="2">
    <location>
        <begin position="156"/>
        <end position="233"/>
    </location>
</feature>
<dbReference type="KEGG" id="mlil:QLS71_000330"/>
<accession>A0AAU7EEI6</accession>
<reference evidence="3" key="1">
    <citation type="submission" date="2024-04" db="EMBL/GenBank/DDBJ databases">
        <title>Mariniflexile litorale, isolated from the shallow sediments of the Sea of Japan.</title>
        <authorList>
            <person name="Romanenko L."/>
            <person name="Isaeva M."/>
        </authorList>
    </citation>
    <scope>NUCLEOTIDE SEQUENCE [LARGE SCALE GENOMIC DNA]</scope>
    <source>
        <strain evidence="3">KMM 9835</strain>
    </source>
</reference>
<dbReference type="EMBL" id="CP155618">
    <property type="protein sequence ID" value="XBL14484.1"/>
    <property type="molecule type" value="Genomic_DNA"/>
</dbReference>
<dbReference type="PANTHER" id="PTHR34220">
    <property type="entry name" value="SENSOR HISTIDINE KINASE YPDA"/>
    <property type="match status" value="1"/>
</dbReference>
<dbReference type="Pfam" id="PF06580">
    <property type="entry name" value="His_kinase"/>
    <property type="match status" value="1"/>
</dbReference>
<keyword evidence="4" id="KW-1185">Reference proteome</keyword>
<evidence type="ECO:0000313" key="3">
    <source>
        <dbReference type="EMBL" id="XBL14484.1"/>
    </source>
</evidence>
<dbReference type="PANTHER" id="PTHR34220:SF7">
    <property type="entry name" value="SENSOR HISTIDINE KINASE YPDA"/>
    <property type="match status" value="1"/>
</dbReference>
<proteinExistence type="predicted"/>
<keyword evidence="1" id="KW-0472">Membrane</keyword>
<gene>
    <name evidence="3" type="ORF">QLS71_000330</name>
</gene>
<organism evidence="3 4">
    <name type="scientific">Mariniflexile litorale</name>
    <dbReference type="NCBI Taxonomy" id="3045158"/>
    <lineage>
        <taxon>Bacteria</taxon>
        <taxon>Pseudomonadati</taxon>
        <taxon>Bacteroidota</taxon>
        <taxon>Flavobacteriia</taxon>
        <taxon>Flavobacteriales</taxon>
        <taxon>Flavobacteriaceae</taxon>
        <taxon>Mariniflexile</taxon>
    </lineage>
</organism>
<keyword evidence="1" id="KW-1133">Transmembrane helix</keyword>
<feature type="transmembrane region" description="Helical" evidence="1">
    <location>
        <begin position="46"/>
        <end position="64"/>
    </location>
</feature>
<name>A0AAU7EEI6_9FLAO</name>
<dbReference type="InterPro" id="IPR050640">
    <property type="entry name" value="Bact_2-comp_sensor_kinase"/>
</dbReference>
<evidence type="ECO:0000313" key="4">
    <source>
        <dbReference type="Proteomes" id="UP001224325"/>
    </source>
</evidence>
<evidence type="ECO:0000259" key="2">
    <source>
        <dbReference type="Pfam" id="PF06580"/>
    </source>
</evidence>
<feature type="transmembrane region" description="Helical" evidence="1">
    <location>
        <begin position="115"/>
        <end position="135"/>
    </location>
</feature>
<sequence>MRNNRFILMVAFSLSLLVNIPRIVFFLGKEESFVATFLDISIHDTLFRILSVFGFSFLILKLHVDWIPKRFQKRSFLISSSISFLVLIVWMKLFKTFDIIVNAGTSSTLSPKFNTFIYIFVMIMLFVISRTITLFNQSKKDALEKEQLKQQSLHNELAALKNQVNPHFLFNTLNSLSLVIREDQNAAIKFINKLSFLYRYMLQSKNQDLITIKEELKFLESYIFLIKQRYRDNIQVNISIKKECYQRKIPTLALQFLLENAVKHNEISKNKPLVIEVLNDIEAVIVKNKLQKRTGFVESTHMGLTNLNSRFKLLTNKEIIIQNDKNYFTVKIPLL</sequence>
<dbReference type="RefSeq" id="WP_308992453.1">
    <property type="nucleotide sequence ID" value="NZ_CP155618.1"/>
</dbReference>
<keyword evidence="3" id="KW-0418">Kinase</keyword>